<gene>
    <name evidence="2" type="ORF">HaLaN_28004</name>
</gene>
<keyword evidence="3" id="KW-1185">Reference proteome</keyword>
<sequence length="293" mass="29730">MPRLSARASSHQRLWPCLVQVIDSQAYWTKSMTNSFCYCLLPLGSSSGPGPKHQGYVVDPAIKDYFQAAPATPRYQAVWGALPEVFAQGRQLPPWRSFTATQGRWLEPPDPPPAAAEAVILRGPALVSAGLTVSASSAASQALMVLRGFSPPLHEDETAMVLPGSSVQSGLRSSDSRVRLRQAGPGLAPPVPWPAVPAQGPGGSSVAGPGGVQGSALSCTVPGSAAGAQAQAAGLGLEGPLQALLGGSGCSPAAWATARLSGSSLAVTLLLAAAVVLHSCPAPACCPCTGQTL</sequence>
<accession>A0A6A0A9R7</accession>
<evidence type="ECO:0000313" key="3">
    <source>
        <dbReference type="Proteomes" id="UP000485058"/>
    </source>
</evidence>
<proteinExistence type="predicted"/>
<dbReference type="Proteomes" id="UP000485058">
    <property type="component" value="Unassembled WGS sequence"/>
</dbReference>
<reference evidence="2 3" key="1">
    <citation type="submission" date="2020-02" db="EMBL/GenBank/DDBJ databases">
        <title>Draft genome sequence of Haematococcus lacustris strain NIES-144.</title>
        <authorList>
            <person name="Morimoto D."/>
            <person name="Nakagawa S."/>
            <person name="Yoshida T."/>
            <person name="Sawayama S."/>
        </authorList>
    </citation>
    <scope>NUCLEOTIDE SEQUENCE [LARGE SCALE GENOMIC DNA]</scope>
    <source>
        <strain evidence="2 3">NIES-144</strain>
    </source>
</reference>
<feature type="region of interest" description="Disordered" evidence="1">
    <location>
        <begin position="165"/>
        <end position="192"/>
    </location>
</feature>
<evidence type="ECO:0000256" key="1">
    <source>
        <dbReference type="SAM" id="MobiDB-lite"/>
    </source>
</evidence>
<comment type="caution">
    <text evidence="2">The sequence shown here is derived from an EMBL/GenBank/DDBJ whole genome shotgun (WGS) entry which is preliminary data.</text>
</comment>
<name>A0A6A0A9R7_HAELA</name>
<protein>
    <submittedName>
        <fullName evidence="2">Uncharacterized protein</fullName>
    </submittedName>
</protein>
<dbReference type="EMBL" id="BLLF01004309">
    <property type="protein sequence ID" value="GFH29358.1"/>
    <property type="molecule type" value="Genomic_DNA"/>
</dbReference>
<evidence type="ECO:0000313" key="2">
    <source>
        <dbReference type="EMBL" id="GFH29358.1"/>
    </source>
</evidence>
<dbReference type="AlphaFoldDB" id="A0A6A0A9R7"/>
<organism evidence="2 3">
    <name type="scientific">Haematococcus lacustris</name>
    <name type="common">Green alga</name>
    <name type="synonym">Haematococcus pluvialis</name>
    <dbReference type="NCBI Taxonomy" id="44745"/>
    <lineage>
        <taxon>Eukaryota</taxon>
        <taxon>Viridiplantae</taxon>
        <taxon>Chlorophyta</taxon>
        <taxon>core chlorophytes</taxon>
        <taxon>Chlorophyceae</taxon>
        <taxon>CS clade</taxon>
        <taxon>Chlamydomonadales</taxon>
        <taxon>Haematococcaceae</taxon>
        <taxon>Haematococcus</taxon>
    </lineage>
</organism>